<keyword evidence="1" id="KW-0732">Signal</keyword>
<dbReference type="InterPro" id="IPR014582">
    <property type="entry name" value="UCP033535_lipo"/>
</dbReference>
<protein>
    <submittedName>
        <fullName evidence="2">Putative erythritol ABC transporter 2, hypothetical lipoprotein</fullName>
    </submittedName>
</protein>
<dbReference type="AlphaFoldDB" id="A0A0B3SB03"/>
<dbReference type="EMBL" id="JSUQ01000006">
    <property type="protein sequence ID" value="KHQ53856.1"/>
    <property type="molecule type" value="Genomic_DNA"/>
</dbReference>
<evidence type="ECO:0000313" key="2">
    <source>
        <dbReference type="EMBL" id="KHQ53856.1"/>
    </source>
</evidence>
<dbReference type="OrthoDB" id="6631333at2"/>
<dbReference type="SUPFAM" id="SSF141318">
    <property type="entry name" value="TM0957-like"/>
    <property type="match status" value="1"/>
</dbReference>
<dbReference type="InterPro" id="IPR036215">
    <property type="entry name" value="TM0957-like_sf"/>
</dbReference>
<dbReference type="STRING" id="561184.SAMN05216376_1019"/>
<evidence type="ECO:0000313" key="3">
    <source>
        <dbReference type="Proteomes" id="UP000030960"/>
    </source>
</evidence>
<reference evidence="2 3" key="1">
    <citation type="submission" date="2014-10" db="EMBL/GenBank/DDBJ databases">
        <title>Genome sequence of Ponticoccus sp. strain UMTAT08 isolated from clonal culture of toxic dinoflagellate Alexandrium tamiyavanichii.</title>
        <authorList>
            <person name="Gan H.Y."/>
            <person name="Muhd D.-D."/>
            <person name="Mohd Noor M.E."/>
            <person name="Yeong Y.S."/>
            <person name="Usup G."/>
        </authorList>
    </citation>
    <scope>NUCLEOTIDE SEQUENCE [LARGE SCALE GENOMIC DNA]</scope>
    <source>
        <strain evidence="2 3">UMTAT08</strain>
    </source>
</reference>
<sequence>MRQAILSGALVCLLLPAAACKIVPNPDPNDQSEALASQTDEARMAAYVDANWESQVLPVIAEHEVAYDTWRQALAQGLDAAGEAHGLRPDGEANPWNFVVSGTGTVTEAKLDSRAAKMQVDMDGDGAADVVLQLGPIIRGTAMRDAMPFVVFTDFRDQIEFAKLARAMNERASAGLTRPEGDVIGQTVSFTGVFTLRAAGDTPEIVPVEIEMGATP</sequence>
<comment type="caution">
    <text evidence="2">The sequence shown here is derived from an EMBL/GenBank/DDBJ whole genome shotgun (WGS) entry which is preliminary data.</text>
</comment>
<organism evidence="2 3">
    <name type="scientific">Mameliella alba</name>
    <dbReference type="NCBI Taxonomy" id="561184"/>
    <lineage>
        <taxon>Bacteria</taxon>
        <taxon>Pseudomonadati</taxon>
        <taxon>Pseudomonadota</taxon>
        <taxon>Alphaproteobacteria</taxon>
        <taxon>Rhodobacterales</taxon>
        <taxon>Roseobacteraceae</taxon>
        <taxon>Mameliella</taxon>
    </lineage>
</organism>
<feature type="chain" id="PRO_5002098919" evidence="1">
    <location>
        <begin position="22"/>
        <end position="216"/>
    </location>
</feature>
<dbReference type="PATRIC" id="fig|1515334.3.peg.1856"/>
<feature type="signal peptide" evidence="1">
    <location>
        <begin position="1"/>
        <end position="21"/>
    </location>
</feature>
<dbReference type="RefSeq" id="WP_043139971.1">
    <property type="nucleotide sequence ID" value="NZ_JSUQ01000006.1"/>
</dbReference>
<proteinExistence type="predicted"/>
<keyword evidence="2" id="KW-0449">Lipoprotein</keyword>
<evidence type="ECO:0000256" key="1">
    <source>
        <dbReference type="SAM" id="SignalP"/>
    </source>
</evidence>
<keyword evidence="3" id="KW-1185">Reference proteome</keyword>
<dbReference type="PIRSF" id="PIRSF033535">
    <property type="entry name" value="UCP033535_plp"/>
    <property type="match status" value="1"/>
</dbReference>
<dbReference type="Proteomes" id="UP000030960">
    <property type="component" value="Unassembled WGS sequence"/>
</dbReference>
<name>A0A0B3SB03_9RHOB</name>
<accession>A0A0B3SB03</accession>
<gene>
    <name evidence="2" type="ORF">OA50_01845</name>
</gene>
<dbReference type="Pfam" id="PF10054">
    <property type="entry name" value="DUF2291"/>
    <property type="match status" value="1"/>
</dbReference>